<dbReference type="Gene3D" id="3.40.50.12780">
    <property type="entry name" value="N-terminal domain of ligase-like"/>
    <property type="match status" value="1"/>
</dbReference>
<dbReference type="EMBL" id="PYGD01000012">
    <property type="protein sequence ID" value="PSK89200.1"/>
    <property type="molecule type" value="Genomic_DNA"/>
</dbReference>
<reference evidence="1 2" key="1">
    <citation type="submission" date="2018-03" db="EMBL/GenBank/DDBJ databases">
        <title>Genomic Encyclopedia of Type Strains, Phase III (KMG-III): the genomes of soil and plant-associated and newly described type strains.</title>
        <authorList>
            <person name="Whitman W."/>
        </authorList>
    </citation>
    <scope>NUCLEOTIDE SEQUENCE [LARGE SCALE GENOMIC DNA]</scope>
    <source>
        <strain evidence="1 2">CGMCC 1.12700</strain>
    </source>
</reference>
<name>A0A2P8CW82_9BACT</name>
<evidence type="ECO:0000313" key="2">
    <source>
        <dbReference type="Proteomes" id="UP000240572"/>
    </source>
</evidence>
<gene>
    <name evidence="1" type="ORF">B0I18_1121</name>
</gene>
<accession>A0A2P8CW82</accession>
<dbReference type="AlphaFoldDB" id="A0A2P8CW82"/>
<comment type="caution">
    <text evidence="1">The sequence shown here is derived from an EMBL/GenBank/DDBJ whole genome shotgun (WGS) entry which is preliminary data.</text>
</comment>
<dbReference type="Proteomes" id="UP000240572">
    <property type="component" value="Unassembled WGS sequence"/>
</dbReference>
<sequence>MSLNIEHIIQQENWLSGVNGQNFEQYALALFQHQFQGNEVYRDFVIAIGRKPASVTSLTEIPFLPISLFKTHEVLTGASAADVPLVFESSGTTGMQNSRHFVKDPELYKASFLQTFRQFYGEPGDYVFLCLLPSYLERNNSSLVYMAAELIRLSRQPESGFYLNEWTQLAGNLKTLSTSGRKVMLLGVTFALLDFADQYPMDLSAITVMETGGMKGRREEWTRDQVHDFLKKQWQLPAVHSEYGMTELLSQAYSKGDGLFECPPVMRVLVRDENDPFDLKLRGNGCINVIDLANVHSCAFIATDDIARIGTDGSFAVTGRLDNSALRGCSLMVV</sequence>
<dbReference type="RefSeq" id="WP_245882131.1">
    <property type="nucleotide sequence ID" value="NZ_PYGD01000012.1"/>
</dbReference>
<proteinExistence type="predicted"/>
<dbReference type="InterPro" id="IPR042099">
    <property type="entry name" value="ANL_N_sf"/>
</dbReference>
<evidence type="ECO:0008006" key="3">
    <source>
        <dbReference type="Google" id="ProtNLM"/>
    </source>
</evidence>
<keyword evidence="2" id="KW-1185">Reference proteome</keyword>
<protein>
    <recommendedName>
        <fullName evidence="3">Acyl-protein synthetase LuxE</fullName>
    </recommendedName>
</protein>
<evidence type="ECO:0000313" key="1">
    <source>
        <dbReference type="EMBL" id="PSK89200.1"/>
    </source>
</evidence>
<dbReference type="SUPFAM" id="SSF56801">
    <property type="entry name" value="Acetyl-CoA synthetase-like"/>
    <property type="match status" value="1"/>
</dbReference>
<organism evidence="1 2">
    <name type="scientific">Taibaiella chishuiensis</name>
    <dbReference type="NCBI Taxonomy" id="1434707"/>
    <lineage>
        <taxon>Bacteria</taxon>
        <taxon>Pseudomonadati</taxon>
        <taxon>Bacteroidota</taxon>
        <taxon>Chitinophagia</taxon>
        <taxon>Chitinophagales</taxon>
        <taxon>Chitinophagaceae</taxon>
        <taxon>Taibaiella</taxon>
    </lineage>
</organism>